<organism evidence="2 3">
    <name type="scientific">Candidatus Woesebacteria bacterium RBG_13_46_13</name>
    <dbReference type="NCBI Taxonomy" id="1802479"/>
    <lineage>
        <taxon>Bacteria</taxon>
        <taxon>Candidatus Woeseibacteriota</taxon>
    </lineage>
</organism>
<dbReference type="Proteomes" id="UP000176778">
    <property type="component" value="Unassembled WGS sequence"/>
</dbReference>
<dbReference type="InterPro" id="IPR013229">
    <property type="entry name" value="PEGA"/>
</dbReference>
<feature type="domain" description="PEGA" evidence="1">
    <location>
        <begin position="44"/>
        <end position="108"/>
    </location>
</feature>
<dbReference type="Gene3D" id="2.120.10.30">
    <property type="entry name" value="TolB, C-terminal domain"/>
    <property type="match status" value="1"/>
</dbReference>
<evidence type="ECO:0000313" key="2">
    <source>
        <dbReference type="EMBL" id="OGM09885.1"/>
    </source>
</evidence>
<evidence type="ECO:0000313" key="3">
    <source>
        <dbReference type="Proteomes" id="UP000176778"/>
    </source>
</evidence>
<dbReference type="EMBL" id="MGFR01000002">
    <property type="protein sequence ID" value="OGM09885.1"/>
    <property type="molecule type" value="Genomic_DNA"/>
</dbReference>
<protein>
    <recommendedName>
        <fullName evidence="1">PEGA domain-containing protein</fullName>
    </recommendedName>
</protein>
<reference evidence="2 3" key="1">
    <citation type="journal article" date="2016" name="Nat. Commun.">
        <title>Thousands of microbial genomes shed light on interconnected biogeochemical processes in an aquifer system.</title>
        <authorList>
            <person name="Anantharaman K."/>
            <person name="Brown C.T."/>
            <person name="Hug L.A."/>
            <person name="Sharon I."/>
            <person name="Castelle C.J."/>
            <person name="Probst A.J."/>
            <person name="Thomas B.C."/>
            <person name="Singh A."/>
            <person name="Wilkins M.J."/>
            <person name="Karaoz U."/>
            <person name="Brodie E.L."/>
            <person name="Williams K.H."/>
            <person name="Hubbard S.S."/>
            <person name="Banfield J.F."/>
        </authorList>
    </citation>
    <scope>NUCLEOTIDE SEQUENCE [LARGE SCALE GENOMIC DNA]</scope>
</reference>
<sequence length="389" mass="42815">MMTKVRLLIFLFTIFVMVTFGTFAVAYARGYRFDLRHFRFSPNGLLVVKSDPTGAQIFVNGDLKTASDATVSLSPGTYDISLRKEGYIEWGKRLSIEKEVVTLANVTLFRIAPSLTAVTFDGAVNPVDSADYSKIAFAVPPKTAGDPKAGLWIVETADLPLGFSRDPRRISDGDLTEASWEFSPDARQIMLTTKGGVYLLETGSFTSQNQTVNVSSRKESIVLGWKTEEKKKLTAQLSSLPEELADVLTRKASSVVFSPDETKILYTASGSASLKEGLIKSLPGSSTQKQERNIEEGKTYVYDIKEDRNFLVAEAGAMIRWFPTSRQLVYPEEGKVTIMDYDGTNRQAVYSGSYTAPKAFPYVNTSKLLILTNLGSGDSLANLYSLSLK</sequence>
<dbReference type="Pfam" id="PF08308">
    <property type="entry name" value="PEGA"/>
    <property type="match status" value="1"/>
</dbReference>
<dbReference type="STRING" id="1802479.A2Y68_00460"/>
<dbReference type="AlphaFoldDB" id="A0A1F7X6H0"/>
<proteinExistence type="predicted"/>
<evidence type="ECO:0000259" key="1">
    <source>
        <dbReference type="Pfam" id="PF08308"/>
    </source>
</evidence>
<dbReference type="SUPFAM" id="SSF82171">
    <property type="entry name" value="DPP6 N-terminal domain-like"/>
    <property type="match status" value="1"/>
</dbReference>
<gene>
    <name evidence="2" type="ORF">A2Y68_00460</name>
</gene>
<name>A0A1F7X6H0_9BACT</name>
<comment type="caution">
    <text evidence="2">The sequence shown here is derived from an EMBL/GenBank/DDBJ whole genome shotgun (WGS) entry which is preliminary data.</text>
</comment>
<dbReference type="InterPro" id="IPR011042">
    <property type="entry name" value="6-blade_b-propeller_TolB-like"/>
</dbReference>
<accession>A0A1F7X6H0</accession>